<dbReference type="SUPFAM" id="SSF103506">
    <property type="entry name" value="Mitochondrial carrier"/>
    <property type="match status" value="1"/>
</dbReference>
<name>A0A1B6FGU0_9HEMI</name>
<dbReference type="Pfam" id="PF00153">
    <property type="entry name" value="Mito_carr"/>
    <property type="match status" value="1"/>
</dbReference>
<protein>
    <recommendedName>
        <fullName evidence="11">Mitochondrial carrier protein</fullName>
    </recommendedName>
</protein>
<dbReference type="EMBL" id="GECZ01020341">
    <property type="protein sequence ID" value="JAS49428.1"/>
    <property type="molecule type" value="Transcribed_RNA"/>
</dbReference>
<comment type="similarity">
    <text evidence="2 9">Belongs to the mitochondrial carrier (TC 2.A.29) family.</text>
</comment>
<dbReference type="GO" id="GO:0016020">
    <property type="term" value="C:membrane"/>
    <property type="evidence" value="ECO:0007669"/>
    <property type="project" value="UniProtKB-SubCell"/>
</dbReference>
<evidence type="ECO:0000256" key="2">
    <source>
        <dbReference type="ARBA" id="ARBA00006375"/>
    </source>
</evidence>
<sequence length="125" mass="13974">MTADGKLPVSERRNYKNIFDALKRLAIEEGRKGMFAGLSPTMLRAMFANVTQLVSYTRAKDFLISNGYMDDGFNCHVTSSIVSGMVYSVSTIPLDVAKTRLISLKAALHDYILFIRIVLHDMVPL</sequence>
<dbReference type="InterPro" id="IPR018108">
    <property type="entry name" value="MCP_transmembrane"/>
</dbReference>
<dbReference type="InterPro" id="IPR023395">
    <property type="entry name" value="MCP_dom_sf"/>
</dbReference>
<accession>A0A1B6FGU0</accession>
<feature type="repeat" description="Solcar" evidence="8">
    <location>
        <begin position="1"/>
        <end position="62"/>
    </location>
</feature>
<proteinExistence type="inferred from homology"/>
<evidence type="ECO:0000256" key="8">
    <source>
        <dbReference type="PROSITE-ProRule" id="PRU00282"/>
    </source>
</evidence>
<evidence type="ECO:0000313" key="10">
    <source>
        <dbReference type="EMBL" id="JAS49428.1"/>
    </source>
</evidence>
<evidence type="ECO:0008006" key="11">
    <source>
        <dbReference type="Google" id="ProtNLM"/>
    </source>
</evidence>
<keyword evidence="7 8" id="KW-0472">Membrane</keyword>
<organism evidence="10">
    <name type="scientific">Cuerna arida</name>
    <dbReference type="NCBI Taxonomy" id="1464854"/>
    <lineage>
        <taxon>Eukaryota</taxon>
        <taxon>Metazoa</taxon>
        <taxon>Ecdysozoa</taxon>
        <taxon>Arthropoda</taxon>
        <taxon>Hexapoda</taxon>
        <taxon>Insecta</taxon>
        <taxon>Pterygota</taxon>
        <taxon>Neoptera</taxon>
        <taxon>Paraneoptera</taxon>
        <taxon>Hemiptera</taxon>
        <taxon>Auchenorrhyncha</taxon>
        <taxon>Membracoidea</taxon>
        <taxon>Cicadellidae</taxon>
        <taxon>Cicadellinae</taxon>
        <taxon>Proconiini</taxon>
        <taxon>Cuerna</taxon>
    </lineage>
</organism>
<evidence type="ECO:0000256" key="1">
    <source>
        <dbReference type="ARBA" id="ARBA00004141"/>
    </source>
</evidence>
<keyword evidence="5" id="KW-0677">Repeat</keyword>
<keyword evidence="6" id="KW-1133">Transmembrane helix</keyword>
<gene>
    <name evidence="10" type="ORF">g.18897</name>
</gene>
<dbReference type="InterPro" id="IPR050391">
    <property type="entry name" value="Mito_Metabolite_Transporter"/>
</dbReference>
<keyword evidence="3 9" id="KW-0813">Transport</keyword>
<evidence type="ECO:0000256" key="4">
    <source>
        <dbReference type="ARBA" id="ARBA00022692"/>
    </source>
</evidence>
<keyword evidence="4 8" id="KW-0812">Transmembrane</keyword>
<reference evidence="10" key="1">
    <citation type="submission" date="2015-11" db="EMBL/GenBank/DDBJ databases">
        <title>De novo transcriptome assembly of four potential Pierce s Disease insect vectors from Arizona vineyards.</title>
        <authorList>
            <person name="Tassone E.E."/>
        </authorList>
    </citation>
    <scope>NUCLEOTIDE SEQUENCE</scope>
</reference>
<dbReference type="PROSITE" id="PS50920">
    <property type="entry name" value="SOLCAR"/>
    <property type="match status" value="1"/>
</dbReference>
<evidence type="ECO:0000256" key="6">
    <source>
        <dbReference type="ARBA" id="ARBA00022989"/>
    </source>
</evidence>
<evidence type="ECO:0000256" key="5">
    <source>
        <dbReference type="ARBA" id="ARBA00022737"/>
    </source>
</evidence>
<dbReference type="Gene3D" id="1.50.40.10">
    <property type="entry name" value="Mitochondrial carrier domain"/>
    <property type="match status" value="1"/>
</dbReference>
<dbReference type="PANTHER" id="PTHR45618">
    <property type="entry name" value="MITOCHONDRIAL DICARBOXYLATE CARRIER-RELATED"/>
    <property type="match status" value="1"/>
</dbReference>
<evidence type="ECO:0000256" key="7">
    <source>
        <dbReference type="ARBA" id="ARBA00023136"/>
    </source>
</evidence>
<evidence type="ECO:0000256" key="9">
    <source>
        <dbReference type="RuleBase" id="RU000488"/>
    </source>
</evidence>
<comment type="subcellular location">
    <subcellularLocation>
        <location evidence="1">Membrane</location>
        <topology evidence="1">Multi-pass membrane protein</topology>
    </subcellularLocation>
</comment>
<dbReference type="AlphaFoldDB" id="A0A1B6FGU0"/>
<evidence type="ECO:0000256" key="3">
    <source>
        <dbReference type="ARBA" id="ARBA00022448"/>
    </source>
</evidence>